<name>A0A2I1BXC8_ASPN1</name>
<dbReference type="EMBL" id="MSZS01000008">
    <property type="protein sequence ID" value="PKX90030.1"/>
    <property type="molecule type" value="Genomic_DNA"/>
</dbReference>
<dbReference type="InterPro" id="IPR036259">
    <property type="entry name" value="MFS_trans_sf"/>
</dbReference>
<evidence type="ECO:0000256" key="3">
    <source>
        <dbReference type="ARBA" id="ARBA00022692"/>
    </source>
</evidence>
<evidence type="ECO:0000259" key="8">
    <source>
        <dbReference type="PROSITE" id="PS50850"/>
    </source>
</evidence>
<feature type="transmembrane region" description="Helical" evidence="7">
    <location>
        <begin position="444"/>
        <end position="467"/>
    </location>
</feature>
<accession>A0A2I1BXC8</accession>
<evidence type="ECO:0000313" key="10">
    <source>
        <dbReference type="Proteomes" id="UP000234474"/>
    </source>
</evidence>
<evidence type="ECO:0000256" key="7">
    <source>
        <dbReference type="SAM" id="Phobius"/>
    </source>
</evidence>
<organism evidence="9 10">
    <name type="scientific">Aspergillus novofumigatus (strain IBT 16806)</name>
    <dbReference type="NCBI Taxonomy" id="1392255"/>
    <lineage>
        <taxon>Eukaryota</taxon>
        <taxon>Fungi</taxon>
        <taxon>Dikarya</taxon>
        <taxon>Ascomycota</taxon>
        <taxon>Pezizomycotina</taxon>
        <taxon>Eurotiomycetes</taxon>
        <taxon>Eurotiomycetidae</taxon>
        <taxon>Eurotiales</taxon>
        <taxon>Aspergillaceae</taxon>
        <taxon>Aspergillus</taxon>
        <taxon>Aspergillus subgen. Fumigati</taxon>
    </lineage>
</organism>
<keyword evidence="5 7" id="KW-0472">Membrane</keyword>
<dbReference type="PROSITE" id="PS50850">
    <property type="entry name" value="MFS"/>
    <property type="match status" value="1"/>
</dbReference>
<feature type="domain" description="Major facilitator superfamily (MFS) profile" evidence="8">
    <location>
        <begin position="78"/>
        <end position="541"/>
    </location>
</feature>
<keyword evidence="10" id="KW-1185">Reference proteome</keyword>
<dbReference type="Gene3D" id="1.20.1250.20">
    <property type="entry name" value="MFS general substrate transporter like domains"/>
    <property type="match status" value="1"/>
</dbReference>
<evidence type="ECO:0000256" key="4">
    <source>
        <dbReference type="ARBA" id="ARBA00022989"/>
    </source>
</evidence>
<dbReference type="PANTHER" id="PTHR23501:SF193">
    <property type="entry name" value="MULTIDRUG TRANSPORTER, PUTATIVE (AFU_ORTHOLOGUE AFUA_8G00940)-RELATED"/>
    <property type="match status" value="1"/>
</dbReference>
<dbReference type="OMA" id="IWAACNG"/>
<dbReference type="GO" id="GO:0005886">
    <property type="term" value="C:plasma membrane"/>
    <property type="evidence" value="ECO:0007669"/>
    <property type="project" value="TreeGrafter"/>
</dbReference>
<sequence length="559" mass="60280">MRTELEGDEAPRSADRGKEESFTQNTHNTPSMTSELSNTKQEPEMLSGDTAQKVTDPITNAGEDRPEEWIKGIPLLMVTSGITLVIFLMLLDMSILSTAIPQITNQFHSLEDIAWYGSAYTLASSALQPLTGKFYTYFTSKWVFLGFFAVFELGSLICGVATSSRMLIVGRAVAGMGSSGMANGALTIVAGAVPMHRRPVMVGIMMGLSQIGLVLGPLIGGALTTYTTWRWCFYINLPIGALVAALLVFTRVPEQREKGRAVEVLPTFFKTFDILGATVIGLFCGAGAMFLVFLAWEYRMGKDAMIPFHVVRNRIVSCSCVVIMTLFGMTITASYYLPIYFQAVRDKTALVSGVDLLPGVLCQIFMALVTGALTGRIGYYLPFAVLGGILNAVGCGLLSTLSPTTPTREWAGYQALIGFGRGAGLQTPMIAVQNAVLPDELSTAMAILTFSQTIGAAIFLAVAEVIFSRGLRSTIPQYAPTVDPERVIAAGATGFRGIVSEASLPGVLLAYSKSIGHIFYLIAALSVVQFFFAWGMGWKNVGKPKEDKLKREEEGEVNS</sequence>
<evidence type="ECO:0000256" key="6">
    <source>
        <dbReference type="SAM" id="MobiDB-lite"/>
    </source>
</evidence>
<feature type="transmembrane region" description="Helical" evidence="7">
    <location>
        <begin position="231"/>
        <end position="252"/>
    </location>
</feature>
<keyword evidence="3 7" id="KW-0812">Transmembrane</keyword>
<feature type="transmembrane region" description="Helical" evidence="7">
    <location>
        <begin position="73"/>
        <end position="92"/>
    </location>
</feature>
<evidence type="ECO:0000313" key="9">
    <source>
        <dbReference type="EMBL" id="PKX90030.1"/>
    </source>
</evidence>
<dbReference type="InterPro" id="IPR020846">
    <property type="entry name" value="MFS_dom"/>
</dbReference>
<feature type="transmembrane region" description="Helical" evidence="7">
    <location>
        <begin position="380"/>
        <end position="401"/>
    </location>
</feature>
<feature type="transmembrane region" description="Helical" evidence="7">
    <location>
        <begin position="356"/>
        <end position="373"/>
    </location>
</feature>
<dbReference type="Pfam" id="PF07690">
    <property type="entry name" value="MFS_1"/>
    <property type="match status" value="1"/>
</dbReference>
<feature type="transmembrane region" description="Helical" evidence="7">
    <location>
        <begin position="315"/>
        <end position="336"/>
    </location>
</feature>
<comment type="caution">
    <text evidence="9">The sequence shown here is derived from an EMBL/GenBank/DDBJ whole genome shotgun (WGS) entry which is preliminary data.</text>
</comment>
<protein>
    <submittedName>
        <fullName evidence="9">Putative MFS transporter</fullName>
    </submittedName>
</protein>
<feature type="transmembrane region" description="Helical" evidence="7">
    <location>
        <begin position="142"/>
        <end position="161"/>
    </location>
</feature>
<dbReference type="Gene3D" id="1.20.1720.10">
    <property type="entry name" value="Multidrug resistance protein D"/>
    <property type="match status" value="1"/>
</dbReference>
<dbReference type="InterPro" id="IPR011701">
    <property type="entry name" value="MFS"/>
</dbReference>
<proteinExistence type="inferred from homology"/>
<dbReference type="PANTHER" id="PTHR23501">
    <property type="entry name" value="MAJOR FACILITATOR SUPERFAMILY"/>
    <property type="match status" value="1"/>
</dbReference>
<dbReference type="Proteomes" id="UP000234474">
    <property type="component" value="Unassembled WGS sequence"/>
</dbReference>
<dbReference type="SUPFAM" id="SSF103473">
    <property type="entry name" value="MFS general substrate transporter"/>
    <property type="match status" value="1"/>
</dbReference>
<dbReference type="VEuPathDB" id="FungiDB:P174DRAFT_515254"/>
<comment type="subcellular location">
    <subcellularLocation>
        <location evidence="1">Membrane</location>
        <topology evidence="1">Multi-pass membrane protein</topology>
    </subcellularLocation>
</comment>
<dbReference type="AlphaFoldDB" id="A0A2I1BXC8"/>
<feature type="transmembrane region" description="Helical" evidence="7">
    <location>
        <begin position="199"/>
        <end position="219"/>
    </location>
</feature>
<keyword evidence="4 7" id="KW-1133">Transmembrane helix</keyword>
<feature type="transmembrane region" description="Helical" evidence="7">
    <location>
        <begin position="517"/>
        <end position="538"/>
    </location>
</feature>
<comment type="similarity">
    <text evidence="2">Belongs to the major facilitator superfamily. TCR/Tet family.</text>
</comment>
<dbReference type="GO" id="GO:0022857">
    <property type="term" value="F:transmembrane transporter activity"/>
    <property type="evidence" value="ECO:0007669"/>
    <property type="project" value="InterPro"/>
</dbReference>
<feature type="transmembrane region" description="Helical" evidence="7">
    <location>
        <begin position="173"/>
        <end position="193"/>
    </location>
</feature>
<dbReference type="PRINTS" id="PR01036">
    <property type="entry name" value="TCRTETB"/>
</dbReference>
<feature type="compositionally biased region" description="Basic and acidic residues" evidence="6">
    <location>
        <begin position="1"/>
        <end position="21"/>
    </location>
</feature>
<dbReference type="GeneID" id="36539487"/>
<feature type="compositionally biased region" description="Polar residues" evidence="6">
    <location>
        <begin position="22"/>
        <end position="40"/>
    </location>
</feature>
<evidence type="ECO:0000256" key="2">
    <source>
        <dbReference type="ARBA" id="ARBA00007520"/>
    </source>
</evidence>
<feature type="region of interest" description="Disordered" evidence="6">
    <location>
        <begin position="1"/>
        <end position="63"/>
    </location>
</feature>
<gene>
    <name evidence="9" type="ORF">P174DRAFT_515254</name>
</gene>
<dbReference type="RefSeq" id="XP_024678625.1">
    <property type="nucleotide sequence ID" value="XM_024832151.1"/>
</dbReference>
<reference evidence="10" key="1">
    <citation type="journal article" date="2018" name="Proc. Natl. Acad. Sci. U.S.A.">
        <title>Linking secondary metabolites to gene clusters through genome sequencing of six diverse Aspergillus species.</title>
        <authorList>
            <person name="Kaerboelling I."/>
            <person name="Vesth T.C."/>
            <person name="Frisvad J.C."/>
            <person name="Nybo J.L."/>
            <person name="Theobald S."/>
            <person name="Kuo A."/>
            <person name="Bowyer P."/>
            <person name="Matsuda Y."/>
            <person name="Mondo S."/>
            <person name="Lyhne E.K."/>
            <person name="Kogle M.E."/>
            <person name="Clum A."/>
            <person name="Lipzen A."/>
            <person name="Salamov A."/>
            <person name="Ngan C.Y."/>
            <person name="Daum C."/>
            <person name="Chiniquy J."/>
            <person name="Barry K."/>
            <person name="LaButti K."/>
            <person name="Haridas S."/>
            <person name="Simmons B.A."/>
            <person name="Magnuson J.K."/>
            <person name="Mortensen U.H."/>
            <person name="Larsen T.O."/>
            <person name="Grigoriev I.V."/>
            <person name="Baker S.E."/>
            <person name="Andersen M.R."/>
        </authorList>
    </citation>
    <scope>NUCLEOTIDE SEQUENCE [LARGE SCALE GENOMIC DNA]</scope>
    <source>
        <strain evidence="10">IBT 16806</strain>
    </source>
</reference>
<dbReference type="CDD" id="cd17502">
    <property type="entry name" value="MFS_Azr1_MDR_like"/>
    <property type="match status" value="1"/>
</dbReference>
<feature type="transmembrane region" description="Helical" evidence="7">
    <location>
        <begin position="272"/>
        <end position="294"/>
    </location>
</feature>
<dbReference type="OrthoDB" id="10021397at2759"/>
<evidence type="ECO:0000256" key="5">
    <source>
        <dbReference type="ARBA" id="ARBA00023136"/>
    </source>
</evidence>
<evidence type="ECO:0000256" key="1">
    <source>
        <dbReference type="ARBA" id="ARBA00004141"/>
    </source>
</evidence>